<evidence type="ECO:0000313" key="5">
    <source>
        <dbReference type="EMBL" id="EMS79006.1"/>
    </source>
</evidence>
<keyword evidence="2" id="KW-0238">DNA-binding</keyword>
<protein>
    <submittedName>
        <fullName evidence="5">Transcriptional regulator,MarR family</fullName>
    </submittedName>
</protein>
<dbReference type="InterPro" id="IPR039422">
    <property type="entry name" value="MarR/SlyA-like"/>
</dbReference>
<dbReference type="PANTHER" id="PTHR33164:SF64">
    <property type="entry name" value="TRANSCRIPTIONAL REGULATOR SLYA"/>
    <property type="match status" value="1"/>
</dbReference>
<evidence type="ECO:0000313" key="6">
    <source>
        <dbReference type="Proteomes" id="UP000014216"/>
    </source>
</evidence>
<feature type="domain" description="HTH marR-type" evidence="4">
    <location>
        <begin position="28"/>
        <end position="162"/>
    </location>
</feature>
<evidence type="ECO:0000256" key="2">
    <source>
        <dbReference type="ARBA" id="ARBA00023125"/>
    </source>
</evidence>
<reference evidence="5 6" key="1">
    <citation type="journal article" date="2013" name="Genome Announc.">
        <title>Draft Genome Sequence of Desulfotignum phosphitoxidans DSM 13687 Strain FiPS-3.</title>
        <authorList>
            <person name="Poehlein A."/>
            <person name="Daniel R."/>
            <person name="Simeonova D.D."/>
        </authorList>
    </citation>
    <scope>NUCLEOTIDE SEQUENCE [LARGE SCALE GENOMIC DNA]</scope>
    <source>
        <strain evidence="5 6">DSM 13687</strain>
    </source>
</reference>
<keyword evidence="1" id="KW-0805">Transcription regulation</keyword>
<name>S0G4S6_9BACT</name>
<organism evidence="5 6">
    <name type="scientific">Desulfotignum phosphitoxidans DSM 13687</name>
    <dbReference type="NCBI Taxonomy" id="1286635"/>
    <lineage>
        <taxon>Bacteria</taxon>
        <taxon>Pseudomonadati</taxon>
        <taxon>Thermodesulfobacteriota</taxon>
        <taxon>Desulfobacteria</taxon>
        <taxon>Desulfobacterales</taxon>
        <taxon>Desulfobacteraceae</taxon>
        <taxon>Desulfotignum</taxon>
    </lineage>
</organism>
<dbReference type="PANTHER" id="PTHR33164">
    <property type="entry name" value="TRANSCRIPTIONAL REGULATOR, MARR FAMILY"/>
    <property type="match status" value="1"/>
</dbReference>
<dbReference type="InterPro" id="IPR036390">
    <property type="entry name" value="WH_DNA-bd_sf"/>
</dbReference>
<comment type="caution">
    <text evidence="5">The sequence shown here is derived from an EMBL/GenBank/DDBJ whole genome shotgun (WGS) entry which is preliminary data.</text>
</comment>
<dbReference type="InterPro" id="IPR036388">
    <property type="entry name" value="WH-like_DNA-bd_sf"/>
</dbReference>
<evidence type="ECO:0000256" key="3">
    <source>
        <dbReference type="ARBA" id="ARBA00023163"/>
    </source>
</evidence>
<dbReference type="Gene3D" id="1.10.10.10">
    <property type="entry name" value="Winged helix-like DNA-binding domain superfamily/Winged helix DNA-binding domain"/>
    <property type="match status" value="1"/>
</dbReference>
<dbReference type="EMBL" id="APJX01000006">
    <property type="protein sequence ID" value="EMS79006.1"/>
    <property type="molecule type" value="Genomic_DNA"/>
</dbReference>
<keyword evidence="3" id="KW-0804">Transcription</keyword>
<proteinExistence type="predicted"/>
<keyword evidence="6" id="KW-1185">Reference proteome</keyword>
<dbReference type="GO" id="GO:0006950">
    <property type="term" value="P:response to stress"/>
    <property type="evidence" value="ECO:0007669"/>
    <property type="project" value="TreeGrafter"/>
</dbReference>
<dbReference type="PROSITE" id="PS50995">
    <property type="entry name" value="HTH_MARR_2"/>
    <property type="match status" value="1"/>
</dbReference>
<dbReference type="Proteomes" id="UP000014216">
    <property type="component" value="Unassembled WGS sequence"/>
</dbReference>
<dbReference type="RefSeq" id="WP_006966846.1">
    <property type="nucleotide sequence ID" value="NZ_APJX01000006.1"/>
</dbReference>
<dbReference type="AlphaFoldDB" id="S0G4S6"/>
<evidence type="ECO:0000259" key="4">
    <source>
        <dbReference type="PROSITE" id="PS50995"/>
    </source>
</evidence>
<gene>
    <name evidence="5" type="ORF">Dpo_6c02050</name>
</gene>
<accession>S0G4S6</accession>
<dbReference type="Pfam" id="PF01047">
    <property type="entry name" value="MarR"/>
    <property type="match status" value="1"/>
</dbReference>
<dbReference type="PRINTS" id="PR00598">
    <property type="entry name" value="HTHMARR"/>
</dbReference>
<dbReference type="GO" id="GO:0003700">
    <property type="term" value="F:DNA-binding transcription factor activity"/>
    <property type="evidence" value="ECO:0007669"/>
    <property type="project" value="InterPro"/>
</dbReference>
<dbReference type="SUPFAM" id="SSF46785">
    <property type="entry name" value="Winged helix' DNA-binding domain"/>
    <property type="match status" value="1"/>
</dbReference>
<dbReference type="SMART" id="SM00347">
    <property type="entry name" value="HTH_MARR"/>
    <property type="match status" value="1"/>
</dbReference>
<dbReference type="InterPro" id="IPR000835">
    <property type="entry name" value="HTH_MarR-typ"/>
</dbReference>
<dbReference type="GO" id="GO:0003677">
    <property type="term" value="F:DNA binding"/>
    <property type="evidence" value="ECO:0007669"/>
    <property type="project" value="UniProtKB-KW"/>
</dbReference>
<evidence type="ECO:0000256" key="1">
    <source>
        <dbReference type="ARBA" id="ARBA00023015"/>
    </source>
</evidence>
<sequence>MKQTQLVPEFTASPSDTLELETFERVIDTSIAYLVGRTSRAIIKRLTKKFADAGFDVSYEQWSILVHLYRKDGQTQQELSNVSVKDKAAITRLLNVLEKKNIVLRVPDRSDKRSKLVYLTHKAKSFRDDLIAMVMEMLVEAEQGISHEEMAQCKSTLNKIFTNFSRLNLSD</sequence>